<evidence type="ECO:0000313" key="7">
    <source>
        <dbReference type="Proteomes" id="UP001500668"/>
    </source>
</evidence>
<proteinExistence type="predicted"/>
<protein>
    <recommendedName>
        <fullName evidence="5">4Fe-4S Mo/W bis-MGD-type domain-containing protein</fullName>
    </recommendedName>
</protein>
<gene>
    <name evidence="6" type="ORF">GCM10010394_69310</name>
</gene>
<dbReference type="EMBL" id="BAAACA010000066">
    <property type="protein sequence ID" value="GAA0628308.1"/>
    <property type="molecule type" value="Genomic_DNA"/>
</dbReference>
<evidence type="ECO:0000259" key="5">
    <source>
        <dbReference type="Pfam" id="PF04879"/>
    </source>
</evidence>
<sequence length="67" mass="7180">MSAPGCSGHTCADRHGVRVPQRGRTLTLPVQDNEIAKVTSPHDHPVPHGNLCITGRFGFQHIQSAGQ</sequence>
<feature type="domain" description="4Fe-4S Mo/W bis-MGD-type" evidence="5">
    <location>
        <begin position="26"/>
        <end position="63"/>
    </location>
</feature>
<evidence type="ECO:0000256" key="3">
    <source>
        <dbReference type="ARBA" id="ARBA00023014"/>
    </source>
</evidence>
<evidence type="ECO:0000256" key="2">
    <source>
        <dbReference type="ARBA" id="ARBA00023004"/>
    </source>
</evidence>
<organism evidence="6 7">
    <name type="scientific">Streptomyces crystallinus</name>
    <dbReference type="NCBI Taxonomy" id="68191"/>
    <lineage>
        <taxon>Bacteria</taxon>
        <taxon>Bacillati</taxon>
        <taxon>Actinomycetota</taxon>
        <taxon>Actinomycetes</taxon>
        <taxon>Kitasatosporales</taxon>
        <taxon>Streptomycetaceae</taxon>
        <taxon>Streptomyces</taxon>
    </lineage>
</organism>
<feature type="region of interest" description="Disordered" evidence="4">
    <location>
        <begin position="1"/>
        <end position="23"/>
    </location>
</feature>
<dbReference type="Proteomes" id="UP001500668">
    <property type="component" value="Unassembled WGS sequence"/>
</dbReference>
<comment type="caution">
    <text evidence="6">The sequence shown here is derived from an EMBL/GenBank/DDBJ whole genome shotgun (WGS) entry which is preliminary data.</text>
</comment>
<dbReference type="Pfam" id="PF04879">
    <property type="entry name" value="Molybdop_Fe4S4"/>
    <property type="match status" value="1"/>
</dbReference>
<evidence type="ECO:0000256" key="1">
    <source>
        <dbReference type="ARBA" id="ARBA00022723"/>
    </source>
</evidence>
<keyword evidence="1" id="KW-0479">Metal-binding</keyword>
<reference evidence="7" key="1">
    <citation type="journal article" date="2019" name="Int. J. Syst. Evol. Microbiol.">
        <title>The Global Catalogue of Microorganisms (GCM) 10K type strain sequencing project: providing services to taxonomists for standard genome sequencing and annotation.</title>
        <authorList>
            <consortium name="The Broad Institute Genomics Platform"/>
            <consortium name="The Broad Institute Genome Sequencing Center for Infectious Disease"/>
            <person name="Wu L."/>
            <person name="Ma J."/>
        </authorList>
    </citation>
    <scope>NUCLEOTIDE SEQUENCE [LARGE SCALE GENOMIC DNA]</scope>
    <source>
        <strain evidence="7">JCM 5067</strain>
    </source>
</reference>
<keyword evidence="2" id="KW-0408">Iron</keyword>
<keyword evidence="7" id="KW-1185">Reference proteome</keyword>
<evidence type="ECO:0000256" key="4">
    <source>
        <dbReference type="SAM" id="MobiDB-lite"/>
    </source>
</evidence>
<dbReference type="SUPFAM" id="SSF53706">
    <property type="entry name" value="Formate dehydrogenase/DMSO reductase, domains 1-3"/>
    <property type="match status" value="1"/>
</dbReference>
<name>A0ABP3SBR7_9ACTN</name>
<accession>A0ABP3SBR7</accession>
<dbReference type="Gene3D" id="2.20.25.90">
    <property type="entry name" value="ADC-like domains"/>
    <property type="match status" value="1"/>
</dbReference>
<keyword evidence="3" id="KW-0411">Iron-sulfur</keyword>
<evidence type="ECO:0000313" key="6">
    <source>
        <dbReference type="EMBL" id="GAA0628308.1"/>
    </source>
</evidence>
<dbReference type="InterPro" id="IPR006963">
    <property type="entry name" value="Mopterin_OxRdtase_4Fe-4S_dom"/>
</dbReference>